<dbReference type="OrthoDB" id="3373661at2"/>
<sequence length="184" mass="20793">MPKSFYDLVFSAVSGSAGKDAHYIRGTLDEVRSDLESELSQKGFNLYLLCWFGSDLRVNVYEQGSLVQTIDLHPFVKVSIDGYPDLIFQASEFPDHPDIASEEWLRLGDRVLSGELDDAIVVTVDWDRIEVPPLVGEIATKYDFVKIVDPYGDHEDLDEDVDVDSDEYLEDPCCVPYGFTDLEQ</sequence>
<evidence type="ECO:0000313" key="2">
    <source>
        <dbReference type="Proteomes" id="UP000266677"/>
    </source>
</evidence>
<accession>A0A3A4KP24</accession>
<comment type="caution">
    <text evidence="1">The sequence shown here is derived from an EMBL/GenBank/DDBJ whole genome shotgun (WGS) entry which is preliminary data.</text>
</comment>
<proteinExistence type="predicted"/>
<dbReference type="Proteomes" id="UP000266677">
    <property type="component" value="Unassembled WGS sequence"/>
</dbReference>
<dbReference type="AlphaFoldDB" id="A0A3A4KP24"/>
<dbReference type="RefSeq" id="WP_120043557.1">
    <property type="nucleotide sequence ID" value="NZ_QZFU01000033.1"/>
</dbReference>
<protein>
    <submittedName>
        <fullName evidence="1">Uncharacterized protein</fullName>
    </submittedName>
</protein>
<keyword evidence="2" id="KW-1185">Reference proteome</keyword>
<evidence type="ECO:0000313" key="1">
    <source>
        <dbReference type="EMBL" id="RJO71445.1"/>
    </source>
</evidence>
<organism evidence="1 2">
    <name type="scientific">Nocardia panacis</name>
    <dbReference type="NCBI Taxonomy" id="2340916"/>
    <lineage>
        <taxon>Bacteria</taxon>
        <taxon>Bacillati</taxon>
        <taxon>Actinomycetota</taxon>
        <taxon>Actinomycetes</taxon>
        <taxon>Mycobacteriales</taxon>
        <taxon>Nocardiaceae</taxon>
        <taxon>Nocardia</taxon>
    </lineage>
</organism>
<name>A0A3A4KP24_9NOCA</name>
<gene>
    <name evidence="1" type="ORF">D5S18_25080</name>
</gene>
<dbReference type="EMBL" id="QZFU01000033">
    <property type="protein sequence ID" value="RJO71445.1"/>
    <property type="molecule type" value="Genomic_DNA"/>
</dbReference>
<reference evidence="1 2" key="1">
    <citation type="submission" date="2018-09" db="EMBL/GenBank/DDBJ databases">
        <title>YIM PH21274 draft genome.</title>
        <authorList>
            <person name="Miao C."/>
        </authorList>
    </citation>
    <scope>NUCLEOTIDE SEQUENCE [LARGE SCALE GENOMIC DNA]</scope>
    <source>
        <strain evidence="1 2">YIM PH 21724</strain>
    </source>
</reference>